<proteinExistence type="predicted"/>
<comment type="caution">
    <text evidence="2">The sequence shown here is derived from an EMBL/GenBank/DDBJ whole genome shotgun (WGS) entry which is preliminary data.</text>
</comment>
<dbReference type="Proteomes" id="UP000704762">
    <property type="component" value="Unassembled WGS sequence"/>
</dbReference>
<organism evidence="2 3">
    <name type="scientific">Microlunatus panaciterrae</name>
    <dbReference type="NCBI Taxonomy" id="400768"/>
    <lineage>
        <taxon>Bacteria</taxon>
        <taxon>Bacillati</taxon>
        <taxon>Actinomycetota</taxon>
        <taxon>Actinomycetes</taxon>
        <taxon>Propionibacteriales</taxon>
        <taxon>Propionibacteriaceae</taxon>
        <taxon>Microlunatus</taxon>
    </lineage>
</organism>
<evidence type="ECO:0000313" key="3">
    <source>
        <dbReference type="Proteomes" id="UP000704762"/>
    </source>
</evidence>
<gene>
    <name evidence="2" type="ORF">JOE57_000929</name>
</gene>
<dbReference type="EMBL" id="JAFBCF010000001">
    <property type="protein sequence ID" value="MBM7798008.1"/>
    <property type="molecule type" value="Genomic_DNA"/>
</dbReference>
<dbReference type="Pfam" id="PF09862">
    <property type="entry name" value="DUF2089"/>
    <property type="match status" value="1"/>
</dbReference>
<evidence type="ECO:0000313" key="2">
    <source>
        <dbReference type="EMBL" id="MBM7798008.1"/>
    </source>
</evidence>
<keyword evidence="3" id="KW-1185">Reference proteome</keyword>
<reference evidence="2 3" key="1">
    <citation type="submission" date="2021-01" db="EMBL/GenBank/DDBJ databases">
        <title>Sequencing the genomes of 1000 actinobacteria strains.</title>
        <authorList>
            <person name="Klenk H.-P."/>
        </authorList>
    </citation>
    <scope>NUCLEOTIDE SEQUENCE [LARGE SCALE GENOMIC DNA]</scope>
    <source>
        <strain evidence="2 3">DSM 18662</strain>
    </source>
</reference>
<feature type="domain" description="DUF2089" evidence="1">
    <location>
        <begin position="25"/>
        <end position="70"/>
    </location>
</feature>
<dbReference type="InterPro" id="IPR018658">
    <property type="entry name" value="DUF2089"/>
</dbReference>
<evidence type="ECO:0000259" key="1">
    <source>
        <dbReference type="Pfam" id="PF09862"/>
    </source>
</evidence>
<protein>
    <recommendedName>
        <fullName evidence="1">DUF2089 domain-containing protein</fullName>
    </recommendedName>
</protein>
<accession>A0ABS2RH02</accession>
<name>A0ABS2RH02_9ACTN</name>
<sequence length="107" mass="11541">MTRLGCGSCGTEVGGIFASCEFCALDAKDLDTLRVFLASRGNMRELERHLGVSYPTARLRFAQLLERLGLSGEPDQPAGMTREQILSEVAAGALTPVEATRLLQQLS</sequence>